<dbReference type="Pfam" id="PF20240">
    <property type="entry name" value="DUF6597"/>
    <property type="match status" value="1"/>
</dbReference>
<dbReference type="PANTHER" id="PTHR46796">
    <property type="entry name" value="HTH-TYPE TRANSCRIPTIONAL ACTIVATOR RHAS-RELATED"/>
    <property type="match status" value="1"/>
</dbReference>
<gene>
    <name evidence="5" type="ORF">SAMN05660297_02064</name>
</gene>
<evidence type="ECO:0000256" key="1">
    <source>
        <dbReference type="ARBA" id="ARBA00023015"/>
    </source>
</evidence>
<evidence type="ECO:0000313" key="6">
    <source>
        <dbReference type="Proteomes" id="UP000199568"/>
    </source>
</evidence>
<keyword evidence="2" id="KW-0238">DNA-binding</keyword>
<dbReference type="GO" id="GO:0003700">
    <property type="term" value="F:DNA-binding transcription factor activity"/>
    <property type="evidence" value="ECO:0007669"/>
    <property type="project" value="InterPro"/>
</dbReference>
<keyword evidence="6" id="KW-1185">Reference proteome</keyword>
<dbReference type="Proteomes" id="UP000199568">
    <property type="component" value="Unassembled WGS sequence"/>
</dbReference>
<sequence>MYNMAKHFRPITARPGNTESYVEIPPCTILKPYIRCFWGSPEPITTFNEDTNSPQSSIVIPDACMDIIFQVDYLNNNISCNFYGINDKAFYIRESAKTTLKSTFGIRFNFWAVALFSDMGMKRALNCCADSEEYFHDFKKKLEAILIEKPSIKERIMIVEKYLIERLYKNHSRNDNVMNAIYYILKEKGVIQISDLSRKTAVSQRQLERIFMEHIGVTPKKTVDLVRFQNVWQELYYAREKDFQEIVYKYGYSDQPHLINSFKRYAGRSPLEALLHAK</sequence>
<dbReference type="InterPro" id="IPR050204">
    <property type="entry name" value="AraC_XylS_family_regulators"/>
</dbReference>
<name>A0A1I0DMD8_9FIRM</name>
<dbReference type="InterPro" id="IPR046532">
    <property type="entry name" value="DUF6597"/>
</dbReference>
<keyword evidence="3" id="KW-0804">Transcription</keyword>
<dbReference type="EMBL" id="FOHU01000008">
    <property type="protein sequence ID" value="SET33506.1"/>
    <property type="molecule type" value="Genomic_DNA"/>
</dbReference>
<dbReference type="STRING" id="426128.SAMN05660297_02064"/>
<dbReference type="PANTHER" id="PTHR46796:SF13">
    <property type="entry name" value="HTH-TYPE TRANSCRIPTIONAL ACTIVATOR RHAS"/>
    <property type="match status" value="1"/>
</dbReference>
<feature type="domain" description="HTH araC/xylS-type" evidence="4">
    <location>
        <begin position="175"/>
        <end position="276"/>
    </location>
</feature>
<dbReference type="SMART" id="SM00342">
    <property type="entry name" value="HTH_ARAC"/>
    <property type="match status" value="1"/>
</dbReference>
<protein>
    <submittedName>
        <fullName evidence="5">Helix-turn-helix domain-containing protein</fullName>
    </submittedName>
</protein>
<dbReference type="AlphaFoldDB" id="A0A1I0DMD8"/>
<evidence type="ECO:0000256" key="2">
    <source>
        <dbReference type="ARBA" id="ARBA00023125"/>
    </source>
</evidence>
<dbReference type="InterPro" id="IPR018060">
    <property type="entry name" value="HTH_AraC"/>
</dbReference>
<dbReference type="OrthoDB" id="323290at2"/>
<dbReference type="PROSITE" id="PS01124">
    <property type="entry name" value="HTH_ARAC_FAMILY_2"/>
    <property type="match status" value="1"/>
</dbReference>
<organism evidence="5 6">
    <name type="scientific">Natronincola peptidivorans</name>
    <dbReference type="NCBI Taxonomy" id="426128"/>
    <lineage>
        <taxon>Bacteria</taxon>
        <taxon>Bacillati</taxon>
        <taxon>Bacillota</taxon>
        <taxon>Clostridia</taxon>
        <taxon>Peptostreptococcales</taxon>
        <taxon>Natronincolaceae</taxon>
        <taxon>Natronincola</taxon>
    </lineage>
</organism>
<accession>A0A1I0DMD8</accession>
<evidence type="ECO:0000256" key="3">
    <source>
        <dbReference type="ARBA" id="ARBA00023163"/>
    </source>
</evidence>
<dbReference type="Gene3D" id="1.10.10.60">
    <property type="entry name" value="Homeodomain-like"/>
    <property type="match status" value="1"/>
</dbReference>
<evidence type="ECO:0000313" key="5">
    <source>
        <dbReference type="EMBL" id="SET33506.1"/>
    </source>
</evidence>
<dbReference type="RefSeq" id="WP_090443292.1">
    <property type="nucleotide sequence ID" value="NZ_FOHU01000008.1"/>
</dbReference>
<reference evidence="5 6" key="1">
    <citation type="submission" date="2016-10" db="EMBL/GenBank/DDBJ databases">
        <authorList>
            <person name="de Groot N.N."/>
        </authorList>
    </citation>
    <scope>NUCLEOTIDE SEQUENCE [LARGE SCALE GENOMIC DNA]</scope>
    <source>
        <strain evidence="5 6">DSM 18979</strain>
    </source>
</reference>
<proteinExistence type="predicted"/>
<evidence type="ECO:0000259" key="4">
    <source>
        <dbReference type="PROSITE" id="PS01124"/>
    </source>
</evidence>
<dbReference type="Pfam" id="PF12833">
    <property type="entry name" value="HTH_18"/>
    <property type="match status" value="1"/>
</dbReference>
<keyword evidence="1" id="KW-0805">Transcription regulation</keyword>
<dbReference type="GO" id="GO:0043565">
    <property type="term" value="F:sequence-specific DNA binding"/>
    <property type="evidence" value="ECO:0007669"/>
    <property type="project" value="InterPro"/>
</dbReference>